<protein>
    <submittedName>
        <fullName evidence="2">Uncharacterized protein</fullName>
    </submittedName>
</protein>
<keyword evidence="1" id="KW-0812">Transmembrane</keyword>
<accession>A0A6C0J900</accession>
<evidence type="ECO:0000313" key="2">
    <source>
        <dbReference type="EMBL" id="QHU00478.1"/>
    </source>
</evidence>
<sequence>MIDTGHWLIGIGILIVLFIAISLLCCCSQTCSCIYSILKCIIECIKCLCCCNGSKQNLNSDKKLIENI</sequence>
<keyword evidence="1" id="KW-0472">Membrane</keyword>
<dbReference type="AlphaFoldDB" id="A0A6C0J900"/>
<feature type="transmembrane region" description="Helical" evidence="1">
    <location>
        <begin position="7"/>
        <end position="24"/>
    </location>
</feature>
<organism evidence="2">
    <name type="scientific">viral metagenome</name>
    <dbReference type="NCBI Taxonomy" id="1070528"/>
    <lineage>
        <taxon>unclassified sequences</taxon>
        <taxon>metagenomes</taxon>
        <taxon>organismal metagenomes</taxon>
    </lineage>
</organism>
<reference evidence="2" key="1">
    <citation type="journal article" date="2020" name="Nature">
        <title>Giant virus diversity and host interactions through global metagenomics.</title>
        <authorList>
            <person name="Schulz F."/>
            <person name="Roux S."/>
            <person name="Paez-Espino D."/>
            <person name="Jungbluth S."/>
            <person name="Walsh D.A."/>
            <person name="Denef V.J."/>
            <person name="McMahon K.D."/>
            <person name="Konstantinidis K.T."/>
            <person name="Eloe-Fadrosh E.A."/>
            <person name="Kyrpides N.C."/>
            <person name="Woyke T."/>
        </authorList>
    </citation>
    <scope>NUCLEOTIDE SEQUENCE</scope>
    <source>
        <strain evidence="2">GVMAG-M-3300025860-20</strain>
    </source>
</reference>
<proteinExistence type="predicted"/>
<evidence type="ECO:0000256" key="1">
    <source>
        <dbReference type="SAM" id="Phobius"/>
    </source>
</evidence>
<name>A0A6C0J900_9ZZZZ</name>
<keyword evidence="1" id="KW-1133">Transmembrane helix</keyword>
<dbReference type="EMBL" id="MN740327">
    <property type="protein sequence ID" value="QHU00478.1"/>
    <property type="molecule type" value="Genomic_DNA"/>
</dbReference>